<dbReference type="RefSeq" id="WP_164188203.1">
    <property type="nucleotide sequence ID" value="NZ_JAAGMR010000145.1"/>
</dbReference>
<comment type="cofactor">
    <cofactor evidence="1">
        <name>[4Fe-4S] cluster</name>
        <dbReference type="ChEBI" id="CHEBI:49883"/>
    </cofactor>
</comment>
<keyword evidence="6" id="KW-0408">Iron</keyword>
<sequence length="88" mass="10133">MNRHAWRDHAACIGSGDAMFPDQDKTRIEWARQICAGCPVTQACLRDAIRTKDNQWGVRADLTPEERQSVKKEINRRLRQAQREKTAA</sequence>
<dbReference type="InterPro" id="IPR003482">
    <property type="entry name" value="Whib"/>
</dbReference>
<comment type="subcellular location">
    <subcellularLocation>
        <location evidence="2">Cytoplasm</location>
    </subcellularLocation>
</comment>
<evidence type="ECO:0000313" key="14">
    <source>
        <dbReference type="EMBL" id="NEB92403.1"/>
    </source>
</evidence>
<dbReference type="GO" id="GO:0047134">
    <property type="term" value="F:protein-disulfide reductase [NAD(P)H] activity"/>
    <property type="evidence" value="ECO:0007669"/>
    <property type="project" value="TreeGrafter"/>
</dbReference>
<evidence type="ECO:0000256" key="5">
    <source>
        <dbReference type="ARBA" id="ARBA00022723"/>
    </source>
</evidence>
<evidence type="ECO:0000256" key="1">
    <source>
        <dbReference type="ARBA" id="ARBA00001966"/>
    </source>
</evidence>
<organism evidence="14 15">
    <name type="scientific">Streptomyces bauhiniae</name>
    <dbReference type="NCBI Taxonomy" id="2340725"/>
    <lineage>
        <taxon>Bacteria</taxon>
        <taxon>Bacillati</taxon>
        <taxon>Actinomycetota</taxon>
        <taxon>Actinomycetes</taxon>
        <taxon>Kitasatosporales</taxon>
        <taxon>Streptomycetaceae</taxon>
        <taxon>Streptomyces</taxon>
    </lineage>
</organism>
<keyword evidence="5" id="KW-0479">Metal-binding</keyword>
<feature type="domain" description="4Fe-4S Wbl-type" evidence="13">
    <location>
        <begin position="11"/>
        <end position="69"/>
    </location>
</feature>
<dbReference type="GO" id="GO:0045892">
    <property type="term" value="P:negative regulation of DNA-templated transcription"/>
    <property type="evidence" value="ECO:0007669"/>
    <property type="project" value="TreeGrafter"/>
</dbReference>
<dbReference type="PANTHER" id="PTHR38839">
    <property type="entry name" value="TRANSCRIPTIONAL REGULATOR WHID-RELATED"/>
    <property type="match status" value="1"/>
</dbReference>
<dbReference type="Proteomes" id="UP000470520">
    <property type="component" value="Unassembled WGS sequence"/>
</dbReference>
<evidence type="ECO:0000256" key="6">
    <source>
        <dbReference type="ARBA" id="ARBA00023004"/>
    </source>
</evidence>
<keyword evidence="8" id="KW-0805">Transcription regulation</keyword>
<evidence type="ECO:0000256" key="12">
    <source>
        <dbReference type="SAM" id="MobiDB-lite"/>
    </source>
</evidence>
<evidence type="ECO:0000256" key="10">
    <source>
        <dbReference type="ARBA" id="ARBA00023157"/>
    </source>
</evidence>
<dbReference type="GO" id="GO:0005737">
    <property type="term" value="C:cytoplasm"/>
    <property type="evidence" value="ECO:0007669"/>
    <property type="project" value="UniProtKB-SubCell"/>
</dbReference>
<evidence type="ECO:0000256" key="7">
    <source>
        <dbReference type="ARBA" id="ARBA00023014"/>
    </source>
</evidence>
<dbReference type="EMBL" id="JAAGMR010000145">
    <property type="protein sequence ID" value="NEB92403.1"/>
    <property type="molecule type" value="Genomic_DNA"/>
</dbReference>
<proteinExistence type="inferred from homology"/>
<dbReference type="GO" id="GO:0003677">
    <property type="term" value="F:DNA binding"/>
    <property type="evidence" value="ECO:0007669"/>
    <property type="project" value="UniProtKB-KW"/>
</dbReference>
<evidence type="ECO:0000259" key="13">
    <source>
        <dbReference type="PROSITE" id="PS51674"/>
    </source>
</evidence>
<keyword evidence="10" id="KW-1015">Disulfide bond</keyword>
<evidence type="ECO:0000256" key="8">
    <source>
        <dbReference type="ARBA" id="ARBA00023015"/>
    </source>
</evidence>
<comment type="similarity">
    <text evidence="3">Belongs to the WhiB family.</text>
</comment>
<gene>
    <name evidence="14" type="ORF">G3I21_11850</name>
</gene>
<dbReference type="PROSITE" id="PS51674">
    <property type="entry name" value="4FE4S_WBL"/>
    <property type="match status" value="1"/>
</dbReference>
<evidence type="ECO:0000313" key="15">
    <source>
        <dbReference type="Proteomes" id="UP000470520"/>
    </source>
</evidence>
<dbReference type="GO" id="GO:0046872">
    <property type="term" value="F:metal ion binding"/>
    <property type="evidence" value="ECO:0007669"/>
    <property type="project" value="UniProtKB-KW"/>
</dbReference>
<dbReference type="AlphaFoldDB" id="A0A7K3QRE3"/>
<dbReference type="Pfam" id="PF02467">
    <property type="entry name" value="Whib"/>
    <property type="match status" value="1"/>
</dbReference>
<evidence type="ECO:0000256" key="9">
    <source>
        <dbReference type="ARBA" id="ARBA00023125"/>
    </source>
</evidence>
<dbReference type="GO" id="GO:0051539">
    <property type="term" value="F:4 iron, 4 sulfur cluster binding"/>
    <property type="evidence" value="ECO:0007669"/>
    <property type="project" value="UniProtKB-KW"/>
</dbReference>
<evidence type="ECO:0000256" key="11">
    <source>
        <dbReference type="ARBA" id="ARBA00023163"/>
    </source>
</evidence>
<keyword evidence="7" id="KW-0411">Iron-sulfur</keyword>
<comment type="caution">
    <text evidence="14">The sequence shown here is derived from an EMBL/GenBank/DDBJ whole genome shotgun (WGS) entry which is preliminary data.</text>
</comment>
<keyword evidence="9" id="KW-0238">DNA-binding</keyword>
<evidence type="ECO:0000256" key="4">
    <source>
        <dbReference type="ARBA" id="ARBA00022485"/>
    </source>
</evidence>
<keyword evidence="4" id="KW-0004">4Fe-4S</keyword>
<protein>
    <submittedName>
        <fullName evidence="14">WhiB family transcriptional regulator</fullName>
    </submittedName>
</protein>
<evidence type="ECO:0000256" key="2">
    <source>
        <dbReference type="ARBA" id="ARBA00004496"/>
    </source>
</evidence>
<keyword evidence="11" id="KW-0804">Transcription</keyword>
<feature type="region of interest" description="Disordered" evidence="12">
    <location>
        <begin position="67"/>
        <end position="88"/>
    </location>
</feature>
<accession>A0A7K3QRE3</accession>
<dbReference type="GO" id="GO:0045454">
    <property type="term" value="P:cell redox homeostasis"/>
    <property type="evidence" value="ECO:0007669"/>
    <property type="project" value="TreeGrafter"/>
</dbReference>
<reference evidence="14 15" key="1">
    <citation type="submission" date="2020-01" db="EMBL/GenBank/DDBJ databases">
        <title>Insect and environment-associated Actinomycetes.</title>
        <authorList>
            <person name="Currrie C."/>
            <person name="Chevrette M."/>
            <person name="Carlson C."/>
            <person name="Stubbendieck R."/>
            <person name="Wendt-Pienkowski E."/>
        </authorList>
    </citation>
    <scope>NUCLEOTIDE SEQUENCE [LARGE SCALE GENOMIC DNA]</scope>
    <source>
        <strain evidence="14 15">SID7754</strain>
    </source>
</reference>
<evidence type="ECO:0000256" key="3">
    <source>
        <dbReference type="ARBA" id="ARBA00006597"/>
    </source>
</evidence>
<name>A0A7K3QRE3_9ACTN</name>
<dbReference type="InterPro" id="IPR034768">
    <property type="entry name" value="4FE4S_WBL"/>
</dbReference>